<dbReference type="EC" id="3.4.21.89" evidence="3 8"/>
<evidence type="ECO:0000256" key="7">
    <source>
        <dbReference type="PIRSR" id="PIRSR600223-1"/>
    </source>
</evidence>
<evidence type="ECO:0000313" key="10">
    <source>
        <dbReference type="EMBL" id="PSV01043.1"/>
    </source>
</evidence>
<dbReference type="NCBIfam" id="TIGR02227">
    <property type="entry name" value="sigpep_I_bact"/>
    <property type="match status" value="1"/>
</dbReference>
<dbReference type="AlphaFoldDB" id="A0A2T3KML5"/>
<evidence type="ECO:0000256" key="3">
    <source>
        <dbReference type="ARBA" id="ARBA00013208"/>
    </source>
</evidence>
<accession>A0A2T3KML5</accession>
<sequence length="248" mass="28555">MNLEKKREYVKTSLFIAAILLIKFVVIDMYKIPSGSMIPTLNIHDRVLVNQLAYSLRIPGTEYHIAKISEPKRGDVVVFYEHNSGDIYIKRVMAIGGDKVSQIGEQIYINDKPLKTKKVSYPNLTSQFDYFNEQNGGKSYIIQYNKNVSNWFNYINIYRHGDFGTKKEQRKIRYSNWVVPYGKLFMMGDNRDNSKDSRFLKGSFISIDQVIGKAIAVPFNLSPLNLQSRNGIEFIPRLTKANTGLYTV</sequence>
<dbReference type="Proteomes" id="UP000241426">
    <property type="component" value="Unassembled WGS sequence"/>
</dbReference>
<comment type="caution">
    <text evidence="10">The sequence shown here is derived from an EMBL/GenBank/DDBJ whole genome shotgun (WGS) entry which is preliminary data.</text>
</comment>
<dbReference type="EMBL" id="PYNF01000002">
    <property type="protein sequence ID" value="PSV01043.1"/>
    <property type="molecule type" value="Genomic_DNA"/>
</dbReference>
<reference evidence="10 11" key="1">
    <citation type="submission" date="2018-01" db="EMBL/GenBank/DDBJ databases">
        <title>Whole genome sequencing of Histamine producing bacteria.</title>
        <authorList>
            <person name="Butler K."/>
        </authorList>
    </citation>
    <scope>NUCLEOTIDE SEQUENCE [LARGE SCALE GENOMIC DNA]</scope>
    <source>
        <strain evidence="10 11">FS-7.2</strain>
    </source>
</reference>
<comment type="caution">
    <text evidence="8">Lacks conserved residue(s) required for the propagation of feature annotation.</text>
</comment>
<dbReference type="InterPro" id="IPR019756">
    <property type="entry name" value="Pept_S26A_signal_pept_1_Ser-AS"/>
</dbReference>
<dbReference type="InterPro" id="IPR019758">
    <property type="entry name" value="Pept_S26A_signal_pept_1_CS"/>
</dbReference>
<feature type="domain" description="Peptidase S26" evidence="9">
    <location>
        <begin position="8"/>
        <end position="216"/>
    </location>
</feature>
<dbReference type="PANTHER" id="PTHR43390">
    <property type="entry name" value="SIGNAL PEPTIDASE I"/>
    <property type="match status" value="1"/>
</dbReference>
<dbReference type="PROSITE" id="PS00761">
    <property type="entry name" value="SPASE_I_3"/>
    <property type="match status" value="1"/>
</dbReference>
<dbReference type="PRINTS" id="PR00727">
    <property type="entry name" value="LEADERPTASE"/>
</dbReference>
<dbReference type="GO" id="GO:0009003">
    <property type="term" value="F:signal peptidase activity"/>
    <property type="evidence" value="ECO:0007669"/>
    <property type="project" value="UniProtKB-EC"/>
</dbReference>
<dbReference type="Pfam" id="PF10502">
    <property type="entry name" value="Peptidase_S26"/>
    <property type="match status" value="1"/>
</dbReference>
<dbReference type="GO" id="GO:0016020">
    <property type="term" value="C:membrane"/>
    <property type="evidence" value="ECO:0007669"/>
    <property type="project" value="UniProtKB-SubCell"/>
</dbReference>
<dbReference type="RefSeq" id="WP_107288771.1">
    <property type="nucleotide sequence ID" value="NZ_PYNF01000002.1"/>
</dbReference>
<organism evidence="10 11">
    <name type="scientific">Photobacterium kishitanii</name>
    <dbReference type="NCBI Taxonomy" id="318456"/>
    <lineage>
        <taxon>Bacteria</taxon>
        <taxon>Pseudomonadati</taxon>
        <taxon>Pseudomonadota</taxon>
        <taxon>Gammaproteobacteria</taxon>
        <taxon>Vibrionales</taxon>
        <taxon>Vibrionaceae</taxon>
        <taxon>Photobacterium</taxon>
    </lineage>
</organism>
<keyword evidence="8" id="KW-0472">Membrane</keyword>
<proteinExistence type="inferred from homology"/>
<dbReference type="InterPro" id="IPR000223">
    <property type="entry name" value="Pept_S26A_signal_pept_1"/>
</dbReference>
<comment type="subcellular location">
    <subcellularLocation>
        <location evidence="8">Membrane</location>
        <topology evidence="8">Multi-pass membrane protein</topology>
    </subcellularLocation>
</comment>
<gene>
    <name evidence="10" type="primary">lepB</name>
    <name evidence="10" type="ORF">C9J27_03165</name>
</gene>
<dbReference type="InterPro" id="IPR036286">
    <property type="entry name" value="LexA/Signal_pep-like_sf"/>
</dbReference>
<feature type="active site" evidence="7">
    <location>
        <position position="36"/>
    </location>
</feature>
<keyword evidence="6 8" id="KW-0378">Hydrolase</keyword>
<comment type="catalytic activity">
    <reaction evidence="1 8">
        <text>Cleavage of hydrophobic, N-terminal signal or leader sequences from secreted and periplasmic proteins.</text>
        <dbReference type="EC" id="3.4.21.89"/>
    </reaction>
</comment>
<protein>
    <recommendedName>
        <fullName evidence="4 8">Signal peptidase I</fullName>
        <ecNumber evidence="3 8">3.4.21.89</ecNumber>
    </recommendedName>
</protein>
<evidence type="ECO:0000256" key="4">
    <source>
        <dbReference type="ARBA" id="ARBA00019232"/>
    </source>
</evidence>
<evidence type="ECO:0000256" key="8">
    <source>
        <dbReference type="RuleBase" id="RU362042"/>
    </source>
</evidence>
<evidence type="ECO:0000259" key="9">
    <source>
        <dbReference type="Pfam" id="PF10502"/>
    </source>
</evidence>
<dbReference type="InterPro" id="IPR019533">
    <property type="entry name" value="Peptidase_S26"/>
</dbReference>
<dbReference type="GO" id="GO:0004252">
    <property type="term" value="F:serine-type endopeptidase activity"/>
    <property type="evidence" value="ECO:0007669"/>
    <property type="project" value="InterPro"/>
</dbReference>
<evidence type="ECO:0000256" key="6">
    <source>
        <dbReference type="ARBA" id="ARBA00022801"/>
    </source>
</evidence>
<evidence type="ECO:0000256" key="1">
    <source>
        <dbReference type="ARBA" id="ARBA00000677"/>
    </source>
</evidence>
<keyword evidence="8" id="KW-0812">Transmembrane</keyword>
<keyword evidence="5 8" id="KW-0645">Protease</keyword>
<evidence type="ECO:0000256" key="2">
    <source>
        <dbReference type="ARBA" id="ARBA00009370"/>
    </source>
</evidence>
<dbReference type="CDD" id="cd06530">
    <property type="entry name" value="S26_SPase_I"/>
    <property type="match status" value="1"/>
</dbReference>
<feature type="active site" evidence="7">
    <location>
        <position position="90"/>
    </location>
</feature>
<evidence type="ECO:0000313" key="11">
    <source>
        <dbReference type="Proteomes" id="UP000241426"/>
    </source>
</evidence>
<feature type="transmembrane region" description="Helical" evidence="8">
    <location>
        <begin position="12"/>
        <end position="30"/>
    </location>
</feature>
<dbReference type="SUPFAM" id="SSF51306">
    <property type="entry name" value="LexA/Signal peptidase"/>
    <property type="match status" value="1"/>
</dbReference>
<keyword evidence="8" id="KW-1133">Transmembrane helix</keyword>
<dbReference type="GO" id="GO:0006465">
    <property type="term" value="P:signal peptide processing"/>
    <property type="evidence" value="ECO:0007669"/>
    <property type="project" value="InterPro"/>
</dbReference>
<dbReference type="PANTHER" id="PTHR43390:SF1">
    <property type="entry name" value="CHLOROPLAST PROCESSING PEPTIDASE"/>
    <property type="match status" value="1"/>
</dbReference>
<dbReference type="Gene3D" id="2.10.109.10">
    <property type="entry name" value="Umud Fragment, subunit A"/>
    <property type="match status" value="1"/>
</dbReference>
<dbReference type="PROSITE" id="PS00501">
    <property type="entry name" value="SPASE_I_1"/>
    <property type="match status" value="1"/>
</dbReference>
<comment type="similarity">
    <text evidence="2 8">Belongs to the peptidase S26 family.</text>
</comment>
<evidence type="ECO:0000256" key="5">
    <source>
        <dbReference type="ARBA" id="ARBA00022670"/>
    </source>
</evidence>
<name>A0A2T3KML5_9GAMM</name>